<dbReference type="InterPro" id="IPR051356">
    <property type="entry name" value="SOX/SOX-like_TF"/>
</dbReference>
<dbReference type="Proteomes" id="UP000675881">
    <property type="component" value="Chromosome 5"/>
</dbReference>
<feature type="region of interest" description="Disordered" evidence="3">
    <location>
        <begin position="53"/>
        <end position="76"/>
    </location>
</feature>
<dbReference type="SUPFAM" id="SSF47095">
    <property type="entry name" value="HMG-box"/>
    <property type="match status" value="1"/>
</dbReference>
<dbReference type="AlphaFoldDB" id="A0A7R8CW16"/>
<dbReference type="GO" id="GO:0005634">
    <property type="term" value="C:nucleus"/>
    <property type="evidence" value="ECO:0007669"/>
    <property type="project" value="UniProtKB-UniRule"/>
</dbReference>
<dbReference type="Gene3D" id="1.10.30.10">
    <property type="entry name" value="High mobility group box domain"/>
    <property type="match status" value="1"/>
</dbReference>
<dbReference type="Pfam" id="PF00505">
    <property type="entry name" value="HMG_box"/>
    <property type="match status" value="1"/>
</dbReference>
<feature type="compositionally biased region" description="Low complexity" evidence="3">
    <location>
        <begin position="322"/>
        <end position="338"/>
    </location>
</feature>
<gene>
    <name evidence="4" type="ORF">LSAA_9543</name>
</gene>
<proteinExistence type="predicted"/>
<feature type="compositionally biased region" description="Low complexity" evidence="3">
    <location>
        <begin position="285"/>
        <end position="311"/>
    </location>
</feature>
<accession>A0A7R8CW16</accession>
<dbReference type="GO" id="GO:0000981">
    <property type="term" value="F:DNA-binding transcription factor activity, RNA polymerase II-specific"/>
    <property type="evidence" value="ECO:0007669"/>
    <property type="project" value="TreeGrafter"/>
</dbReference>
<evidence type="ECO:0000256" key="2">
    <source>
        <dbReference type="ARBA" id="ARBA00023242"/>
    </source>
</evidence>
<protein>
    <submittedName>
        <fullName evidence="4">SOX5_6_13</fullName>
    </submittedName>
</protein>
<sequence length="545" mass="60619">MTPLDENLRESTVYQQKISGNLALINCNLNLFPILKDTYNRKTSSISYIARRNMSSKRKSQPTKILEASGASGPDVTDERMGHLEYLKAAAFLHHQQQQQAHHVELASAYKELLSRQRRSMEDVLKRIAKSRGGDASPPPEHQHISPLLMPQSQQPPPCTTAGPYFSSTSAHSLSYPPILPLSTPPSNNQCSGDKDEKDKRLRDLLSHIYAAVSRQQQQQHLADENESLSTGRCSAFTNDTPLLGKFNTFDPYASHRSALEAAGFIKREISPLSNPVHLQTNSLSPSYRNHPHNNSSNHIHHSLSSPLNLSCKTGSDEHNNNSHNYNNNETSSSCTNSPLYQKLPDVVSTLPGSNPHLFPRLPSPNSPLTDYNPSHTPSSSSSSPFHPPSGFPLLKQSSSSPEDLLSDESSSNNAKMFGAKIIRQARKEKDGTPHIKRPMNAFMIWAKDERRTILKACPDMHNSNISKILGARWKAINTLITAIALVPKEPASWTRRDEMRQLWCKDGNDSGSGDGFGSLPPLCDDEEDEEEELEVADEERNFDR</sequence>
<keyword evidence="2" id="KW-0539">Nucleus</keyword>
<dbReference type="GO" id="GO:0000978">
    <property type="term" value="F:RNA polymerase II cis-regulatory region sequence-specific DNA binding"/>
    <property type="evidence" value="ECO:0007669"/>
    <property type="project" value="TreeGrafter"/>
</dbReference>
<evidence type="ECO:0000256" key="3">
    <source>
        <dbReference type="SAM" id="MobiDB-lite"/>
    </source>
</evidence>
<name>A0A7R8CW16_LEPSM</name>
<dbReference type="InterPro" id="IPR036910">
    <property type="entry name" value="HMG_box_dom_sf"/>
</dbReference>
<evidence type="ECO:0000256" key="1">
    <source>
        <dbReference type="ARBA" id="ARBA00023125"/>
    </source>
</evidence>
<feature type="compositionally biased region" description="Acidic residues" evidence="3">
    <location>
        <begin position="524"/>
        <end position="538"/>
    </location>
</feature>
<keyword evidence="1" id="KW-0238">DNA-binding</keyword>
<feature type="region of interest" description="Disordered" evidence="3">
    <location>
        <begin position="130"/>
        <end position="198"/>
    </location>
</feature>
<feature type="region of interest" description="Disordered" evidence="3">
    <location>
        <begin position="505"/>
        <end position="545"/>
    </location>
</feature>
<dbReference type="PANTHER" id="PTHR45789:SF2">
    <property type="entry name" value="FI18025P1"/>
    <property type="match status" value="1"/>
</dbReference>
<feature type="region of interest" description="Disordered" evidence="3">
    <location>
        <begin position="277"/>
        <end position="412"/>
    </location>
</feature>
<organism evidence="4 5">
    <name type="scientific">Lepeophtheirus salmonis</name>
    <name type="common">Salmon louse</name>
    <name type="synonym">Caligus salmonis</name>
    <dbReference type="NCBI Taxonomy" id="72036"/>
    <lineage>
        <taxon>Eukaryota</taxon>
        <taxon>Metazoa</taxon>
        <taxon>Ecdysozoa</taxon>
        <taxon>Arthropoda</taxon>
        <taxon>Crustacea</taxon>
        <taxon>Multicrustacea</taxon>
        <taxon>Hexanauplia</taxon>
        <taxon>Copepoda</taxon>
        <taxon>Siphonostomatoida</taxon>
        <taxon>Caligidae</taxon>
        <taxon>Lepeophtheirus</taxon>
    </lineage>
</organism>
<dbReference type="EMBL" id="HG994584">
    <property type="protein sequence ID" value="CAF2948315.1"/>
    <property type="molecule type" value="Genomic_DNA"/>
</dbReference>
<feature type="compositionally biased region" description="Low complexity" evidence="3">
    <location>
        <begin position="374"/>
        <end position="385"/>
    </location>
</feature>
<dbReference type="GO" id="GO:0045165">
    <property type="term" value="P:cell fate commitment"/>
    <property type="evidence" value="ECO:0007669"/>
    <property type="project" value="TreeGrafter"/>
</dbReference>
<dbReference type="PANTHER" id="PTHR45789">
    <property type="entry name" value="FI18025P1"/>
    <property type="match status" value="1"/>
</dbReference>
<keyword evidence="5" id="KW-1185">Reference proteome</keyword>
<dbReference type="OrthoDB" id="6247875at2759"/>
<feature type="compositionally biased region" description="Low complexity" evidence="3">
    <location>
        <begin position="398"/>
        <end position="412"/>
    </location>
</feature>
<dbReference type="PROSITE" id="PS50118">
    <property type="entry name" value="HMG_BOX_2"/>
    <property type="match status" value="1"/>
</dbReference>
<evidence type="ECO:0000313" key="4">
    <source>
        <dbReference type="EMBL" id="CAF2948315.1"/>
    </source>
</evidence>
<dbReference type="SMART" id="SM00398">
    <property type="entry name" value="HMG"/>
    <property type="match status" value="1"/>
</dbReference>
<reference evidence="4" key="1">
    <citation type="submission" date="2021-02" db="EMBL/GenBank/DDBJ databases">
        <authorList>
            <person name="Bekaert M."/>
        </authorList>
    </citation>
    <scope>NUCLEOTIDE SEQUENCE</scope>
    <source>
        <strain evidence="4">IoA-00</strain>
    </source>
</reference>
<dbReference type="InterPro" id="IPR009071">
    <property type="entry name" value="HMG_box_dom"/>
</dbReference>
<evidence type="ECO:0000313" key="5">
    <source>
        <dbReference type="Proteomes" id="UP000675881"/>
    </source>
</evidence>